<reference evidence="2" key="2">
    <citation type="submission" date="2009-03" db="EMBL/GenBank/DDBJ databases">
        <authorList>
            <person name="Gang L."/>
        </authorList>
    </citation>
    <scope>NUCLEOTIDE SEQUENCE</scope>
    <source>
        <strain evidence="2">Anhui</strain>
    </source>
</reference>
<evidence type="ECO:0000256" key="1">
    <source>
        <dbReference type="SAM" id="SignalP"/>
    </source>
</evidence>
<sequence length="171" mass="19909">MNGMSIYAVDLLLIICISTVYSARPLTPYQRSFTPTRNISCSQCEMKVETDKSKSFIETDMYRRRCLDEPEIFFKPCIVNDKNRPRGCAKLTTYLKEPTSKGRVKEVTLMKRFCATEGAESEEIKCYIIHLKVVIQNYVYVVQIIVIQLQIYSNHLHISIIHSLYQLFTCF</sequence>
<dbReference type="EMBL" id="FN318722">
    <property type="protein sequence ID" value="CAX74450.1"/>
    <property type="molecule type" value="mRNA"/>
</dbReference>
<proteinExistence type="evidence at transcript level"/>
<evidence type="ECO:0000313" key="2">
    <source>
        <dbReference type="EMBL" id="CAX74450.1"/>
    </source>
</evidence>
<feature type="chain" id="PRO_5002910282" evidence="1">
    <location>
        <begin position="23"/>
        <end position="171"/>
    </location>
</feature>
<feature type="signal peptide" evidence="1">
    <location>
        <begin position="1"/>
        <end position="22"/>
    </location>
</feature>
<dbReference type="AlphaFoldDB" id="C1LIC2"/>
<organism evidence="2">
    <name type="scientific">Schistosoma japonicum</name>
    <name type="common">Blood fluke</name>
    <dbReference type="NCBI Taxonomy" id="6182"/>
    <lineage>
        <taxon>Eukaryota</taxon>
        <taxon>Metazoa</taxon>
        <taxon>Spiralia</taxon>
        <taxon>Lophotrochozoa</taxon>
        <taxon>Platyhelminthes</taxon>
        <taxon>Trematoda</taxon>
        <taxon>Digenea</taxon>
        <taxon>Strigeidida</taxon>
        <taxon>Schistosomatoidea</taxon>
        <taxon>Schistosomatidae</taxon>
        <taxon>Schistosoma</taxon>
    </lineage>
</organism>
<accession>C1LIC2</accession>
<protein>
    <submittedName>
        <fullName evidence="2">Uncharacterized protein</fullName>
    </submittedName>
</protein>
<name>C1LIC2_SCHJA</name>
<keyword evidence="1" id="KW-0732">Signal</keyword>
<reference evidence="2" key="1">
    <citation type="journal article" date="2009" name="Nature">
        <title>The Schistosoma japonicum genome reveals features of host-parasite interplay.</title>
        <authorList>
            <person name="Liu F."/>
            <person name="Zhou Y."/>
            <person name="Wang Z.Q."/>
            <person name="Lu G."/>
            <person name="Zheng H."/>
            <person name="Brindley P.J."/>
            <person name="McManus D.P."/>
            <person name="Blair D."/>
            <person name="Zhang Q.H."/>
            <person name="Zhong Y."/>
            <person name="Wang S."/>
            <person name="Han Z.G."/>
            <person name="Chen Z."/>
        </authorList>
    </citation>
    <scope>NUCLEOTIDE SEQUENCE</scope>
    <source>
        <strain evidence="2">Anhui</strain>
    </source>
</reference>